<sequence>MISPEIKKKIIRIVNVFETGTPEGRYEQVTILPDGRNGSRQITYGRSQTTEQGNLRNLVERYVQLQGTYADEFRAFLPKIGVTPLVDNKAFKDLLRNSAKEDPLMRQAQDETFEVLYYQPAHHFFESERFTLPLSMLVIYDSYIHSGSIPPFLRSRYPERTPLRGGDEKAWIRAYTKTRQHWLATHKRRVLHPTVYRTECFLNEMDKDNWGLEKTVLAHGVKVE</sequence>
<dbReference type="Proteomes" id="UP001162741">
    <property type="component" value="Chromosome"/>
</dbReference>
<accession>A0ABY6J2A4</accession>
<evidence type="ECO:0000313" key="2">
    <source>
        <dbReference type="Proteomes" id="UP001162741"/>
    </source>
</evidence>
<organism evidence="1 2">
    <name type="scientific">Chitinophaga horti</name>
    <dbReference type="NCBI Taxonomy" id="2920382"/>
    <lineage>
        <taxon>Bacteria</taxon>
        <taxon>Pseudomonadati</taxon>
        <taxon>Bacteroidota</taxon>
        <taxon>Chitinophagia</taxon>
        <taxon>Chitinophagales</taxon>
        <taxon>Chitinophagaceae</taxon>
        <taxon>Chitinophaga</taxon>
    </lineage>
</organism>
<name>A0ABY6J2A4_9BACT</name>
<gene>
    <name evidence="1" type="ORF">MKQ68_00305</name>
</gene>
<dbReference type="Pfam" id="PF01374">
    <property type="entry name" value="Glyco_hydro_46"/>
    <property type="match status" value="1"/>
</dbReference>
<dbReference type="RefSeq" id="WP_264281600.1">
    <property type="nucleotide sequence ID" value="NZ_CP107006.1"/>
</dbReference>
<proteinExistence type="predicted"/>
<dbReference type="InterPro" id="IPR023346">
    <property type="entry name" value="Lysozyme-like_dom_sf"/>
</dbReference>
<keyword evidence="2" id="KW-1185">Reference proteome</keyword>
<dbReference type="Gene3D" id="1.20.141.10">
    <property type="entry name" value="Chitosanase, subunit A, domain 1"/>
    <property type="match status" value="1"/>
</dbReference>
<reference evidence="1" key="1">
    <citation type="submission" date="2022-10" db="EMBL/GenBank/DDBJ databases">
        <title>Chitinophaga sp. nov., isolated from soil.</title>
        <authorList>
            <person name="Jeon C.O."/>
        </authorList>
    </citation>
    <scope>NUCLEOTIDE SEQUENCE</scope>
    <source>
        <strain evidence="1">R8</strain>
    </source>
</reference>
<protein>
    <submittedName>
        <fullName evidence="1">Chitosanase</fullName>
    </submittedName>
</protein>
<evidence type="ECO:0000313" key="1">
    <source>
        <dbReference type="EMBL" id="UYQ93541.1"/>
    </source>
</evidence>
<dbReference type="InterPro" id="IPR000400">
    <property type="entry name" value="Glyco_hydro_46"/>
</dbReference>
<dbReference type="EMBL" id="CP107006">
    <property type="protein sequence ID" value="UYQ93541.1"/>
    <property type="molecule type" value="Genomic_DNA"/>
</dbReference>
<dbReference type="SUPFAM" id="SSF53955">
    <property type="entry name" value="Lysozyme-like"/>
    <property type="match status" value="1"/>
</dbReference>